<evidence type="ECO:0000313" key="3">
    <source>
        <dbReference type="Proteomes" id="UP000754883"/>
    </source>
</evidence>
<dbReference type="EMBL" id="CABFNO020001467">
    <property type="protein sequence ID" value="CAG9989831.1"/>
    <property type="molecule type" value="Genomic_DNA"/>
</dbReference>
<accession>A0A9N9UIL6</accession>
<evidence type="ECO:0000313" key="2">
    <source>
        <dbReference type="EMBL" id="CAG9989831.1"/>
    </source>
</evidence>
<reference evidence="2" key="1">
    <citation type="submission" date="2021-10" db="EMBL/GenBank/DDBJ databases">
        <authorList>
            <person name="Piombo E."/>
        </authorList>
    </citation>
    <scope>NUCLEOTIDE SEQUENCE</scope>
</reference>
<evidence type="ECO:0000256" key="1">
    <source>
        <dbReference type="SAM" id="MobiDB-lite"/>
    </source>
</evidence>
<dbReference type="OrthoDB" id="10289287at2759"/>
<feature type="compositionally biased region" description="Basic and acidic residues" evidence="1">
    <location>
        <begin position="83"/>
        <end position="96"/>
    </location>
</feature>
<dbReference type="Proteomes" id="UP000754883">
    <property type="component" value="Unassembled WGS sequence"/>
</dbReference>
<keyword evidence="3" id="KW-1185">Reference proteome</keyword>
<name>A0A9N9UIL6_9HYPO</name>
<protein>
    <submittedName>
        <fullName evidence="2">Uncharacterized protein</fullName>
    </submittedName>
</protein>
<dbReference type="AlphaFoldDB" id="A0A9N9UIL6"/>
<feature type="region of interest" description="Disordered" evidence="1">
    <location>
        <begin position="50"/>
        <end position="96"/>
    </location>
</feature>
<comment type="caution">
    <text evidence="2">The sequence shown here is derived from an EMBL/GenBank/DDBJ whole genome shotgun (WGS) entry which is preliminary data.</text>
</comment>
<proteinExistence type="predicted"/>
<gene>
    <name evidence="2" type="ORF">CBYS24578_00005477</name>
</gene>
<sequence length="96" mass="10244">MHIGPSDVPGALARMPMSFGAFAAHGGLPQATSFLPPPLCCIAEGLGTEDWEGGRTSQTLPSRSPRPICHDWPGPECDGPSTRSREADHHCPNEQR</sequence>
<organism evidence="2 3">
    <name type="scientific">Clonostachys byssicola</name>
    <dbReference type="NCBI Taxonomy" id="160290"/>
    <lineage>
        <taxon>Eukaryota</taxon>
        <taxon>Fungi</taxon>
        <taxon>Dikarya</taxon>
        <taxon>Ascomycota</taxon>
        <taxon>Pezizomycotina</taxon>
        <taxon>Sordariomycetes</taxon>
        <taxon>Hypocreomycetidae</taxon>
        <taxon>Hypocreales</taxon>
        <taxon>Bionectriaceae</taxon>
        <taxon>Clonostachys</taxon>
    </lineage>
</organism>